<proteinExistence type="predicted"/>
<evidence type="ECO:0000313" key="1">
    <source>
        <dbReference type="EMBL" id="TKA93811.1"/>
    </source>
</evidence>
<feature type="non-terminal residue" evidence="1">
    <location>
        <position position="1"/>
    </location>
</feature>
<dbReference type="EMBL" id="SWAU01000662">
    <property type="protein sequence ID" value="TKA93811.1"/>
    <property type="molecule type" value="Genomic_DNA"/>
</dbReference>
<name>A0A4U0YVD2_9RHOB</name>
<organism evidence="1 2">
    <name type="scientific">Cereibacter changlensis</name>
    <dbReference type="NCBI Taxonomy" id="402884"/>
    <lineage>
        <taxon>Bacteria</taxon>
        <taxon>Pseudomonadati</taxon>
        <taxon>Pseudomonadota</taxon>
        <taxon>Alphaproteobacteria</taxon>
        <taxon>Rhodobacterales</taxon>
        <taxon>Paracoccaceae</taxon>
        <taxon>Cereibacter</taxon>
    </lineage>
</organism>
<sequence length="172" mass="19192">SAPRPRRRLYDDAVREALILLWEASDRICGKRLKPLIPMLVAAMERHGHLALDPAVRERLEVISAATIDRILAPVRREAGSRGRRRRAASSEIRRAVPIRTYADWNDPPPGFFEADLVSHSGPLTSGSFTQTLVLTDIASGWTECAPLLFREQQLLAEVLTVLRGVMPLPIL</sequence>
<protein>
    <submittedName>
        <fullName evidence="1">Transposase</fullName>
    </submittedName>
</protein>
<comment type="caution">
    <text evidence="1">The sequence shown here is derived from an EMBL/GenBank/DDBJ whole genome shotgun (WGS) entry which is preliminary data.</text>
</comment>
<reference evidence="1 2" key="1">
    <citation type="submission" date="2019-04" db="EMBL/GenBank/DDBJ databases">
        <title>Crypto-aerobic microbial life in anoxic (sulfidic) marine sediments.</title>
        <authorList>
            <person name="Bhattacharya S."/>
            <person name="Roy C."/>
            <person name="Mondal N."/>
            <person name="Sarkar J."/>
            <person name="Mandal S."/>
            <person name="Rameez M.J."/>
            <person name="Ghosh W."/>
        </authorList>
    </citation>
    <scope>NUCLEOTIDE SEQUENCE [LARGE SCALE GENOMIC DNA]</scope>
    <source>
        <strain evidence="1 2">SBBC</strain>
    </source>
</reference>
<evidence type="ECO:0000313" key="2">
    <source>
        <dbReference type="Proteomes" id="UP000306340"/>
    </source>
</evidence>
<dbReference type="AlphaFoldDB" id="A0A4U0YVD2"/>
<gene>
    <name evidence="1" type="ORF">FAZ78_25870</name>
</gene>
<feature type="non-terminal residue" evidence="1">
    <location>
        <position position="172"/>
    </location>
</feature>
<accession>A0A4U0YVD2</accession>
<dbReference type="Proteomes" id="UP000306340">
    <property type="component" value="Unassembled WGS sequence"/>
</dbReference>